<evidence type="ECO:0000313" key="1">
    <source>
        <dbReference type="EMBL" id="KAK3717386.1"/>
    </source>
</evidence>
<proteinExistence type="predicted"/>
<dbReference type="Proteomes" id="UP001281147">
    <property type="component" value="Unassembled WGS sequence"/>
</dbReference>
<sequence length="279" mass="32047">MPVSRGKQSVTPVIVEVKPSNAGRSNIAPSSPPASPNTKKARFANTLVDGVTRPLTSTEAWSLYYFETHARQCRNCYDPVGVYLKGAQLCGTGHALALDVAEHVYHRAGEVYSNKKTNDHKQVRVELPLGYDQTRGLLKSMDRALRSTSRTVPVISYDPNYPVSARRAPSPVRERRRYEDERKEVIVEPARSERSQRRSSHKPKRYGTIVVQDDVEAEPARQPEKKSDQRRGSLYETDIQRRKKDRGYIVEEREPASRERDRDERRRKERRRHSGGFYT</sequence>
<comment type="caution">
    <text evidence="1">The sequence shown here is derived from an EMBL/GenBank/DDBJ whole genome shotgun (WGS) entry which is preliminary data.</text>
</comment>
<keyword evidence="2" id="KW-1185">Reference proteome</keyword>
<reference evidence="1" key="1">
    <citation type="submission" date="2023-07" db="EMBL/GenBank/DDBJ databases">
        <title>Black Yeasts Isolated from many extreme environments.</title>
        <authorList>
            <person name="Coleine C."/>
            <person name="Stajich J.E."/>
            <person name="Selbmann L."/>
        </authorList>
    </citation>
    <scope>NUCLEOTIDE SEQUENCE</scope>
    <source>
        <strain evidence="1">CCFEE 5714</strain>
    </source>
</reference>
<name>A0ACC3NHZ4_9PEZI</name>
<evidence type="ECO:0000313" key="2">
    <source>
        <dbReference type="Proteomes" id="UP001281147"/>
    </source>
</evidence>
<accession>A0ACC3NHZ4</accession>
<gene>
    <name evidence="1" type="ORF">LTR37_005775</name>
</gene>
<organism evidence="1 2">
    <name type="scientific">Vermiconidia calcicola</name>
    <dbReference type="NCBI Taxonomy" id="1690605"/>
    <lineage>
        <taxon>Eukaryota</taxon>
        <taxon>Fungi</taxon>
        <taxon>Dikarya</taxon>
        <taxon>Ascomycota</taxon>
        <taxon>Pezizomycotina</taxon>
        <taxon>Dothideomycetes</taxon>
        <taxon>Dothideomycetidae</taxon>
        <taxon>Mycosphaerellales</taxon>
        <taxon>Extremaceae</taxon>
        <taxon>Vermiconidia</taxon>
    </lineage>
</organism>
<protein>
    <submittedName>
        <fullName evidence="1">Uncharacterized protein</fullName>
    </submittedName>
</protein>
<dbReference type="EMBL" id="JAUTXU010000037">
    <property type="protein sequence ID" value="KAK3717386.1"/>
    <property type="molecule type" value="Genomic_DNA"/>
</dbReference>